<dbReference type="Pfam" id="PF05056">
    <property type="entry name" value="DUF674"/>
    <property type="match status" value="1"/>
</dbReference>
<dbReference type="PANTHER" id="PTHR33103">
    <property type="entry name" value="OS01G0153900 PROTEIN"/>
    <property type="match status" value="1"/>
</dbReference>
<dbReference type="InterPro" id="IPR007750">
    <property type="entry name" value="DUF674"/>
</dbReference>
<dbReference type="EnsemblPlants" id="EMT09720">
    <property type="protein sequence ID" value="EMT09720"/>
    <property type="gene ID" value="F775_33294"/>
</dbReference>
<reference evidence="1" key="1">
    <citation type="submission" date="2015-06" db="UniProtKB">
        <authorList>
            <consortium name="EnsemblPlants"/>
        </authorList>
    </citation>
    <scope>IDENTIFICATION</scope>
</reference>
<protein>
    <submittedName>
        <fullName evidence="1">Uncharacterized protein</fullName>
    </submittedName>
</protein>
<evidence type="ECO:0000313" key="1">
    <source>
        <dbReference type="EnsemblPlants" id="EMT09720"/>
    </source>
</evidence>
<name>M8B7V3_AEGTA</name>
<organism evidence="1">
    <name type="scientific">Aegilops tauschii</name>
    <name type="common">Tausch's goatgrass</name>
    <name type="synonym">Aegilops squarrosa</name>
    <dbReference type="NCBI Taxonomy" id="37682"/>
    <lineage>
        <taxon>Eukaryota</taxon>
        <taxon>Viridiplantae</taxon>
        <taxon>Streptophyta</taxon>
        <taxon>Embryophyta</taxon>
        <taxon>Tracheophyta</taxon>
        <taxon>Spermatophyta</taxon>
        <taxon>Magnoliopsida</taxon>
        <taxon>Liliopsida</taxon>
        <taxon>Poales</taxon>
        <taxon>Poaceae</taxon>
        <taxon>BOP clade</taxon>
        <taxon>Pooideae</taxon>
        <taxon>Triticodae</taxon>
        <taxon>Triticeae</taxon>
        <taxon>Triticinae</taxon>
        <taxon>Aegilops</taxon>
    </lineage>
</organism>
<dbReference type="AlphaFoldDB" id="M8B7V3"/>
<dbReference type="PANTHER" id="PTHR33103:SF52">
    <property type="entry name" value="OS01G0154100 PROTEIN"/>
    <property type="match status" value="1"/>
</dbReference>
<accession>M8B7V3</accession>
<sequence>MPLDIVPTSGCECTHIHILRSLSLPFSIHILRSLSLLFSSAHHIYGPPHSACPLQDPNSMVNIASGEKFRSTSGDKLSMKLLLDTKVHRVLSTSSSRSSPCRSAPSSSSSPMAGSMGNLYSSVNKLDDTYVCRDDTKNVLLTPAGGWDTGKLLQLPEPEHAVGVLYRCNNNCRNYASVRGLLCTNCHRSMETLMQPLVDESEGGSDGGGVPRAAGAGFVLGIVTYTMMHDLKVSPMSSISRITLLNTFGVTDIRSLQEKTVQLGYAEGLEILKASLQSKTVLADVFLAKKRPGGLN</sequence>
<proteinExistence type="predicted"/>